<dbReference type="GO" id="GO:0046294">
    <property type="term" value="P:formaldehyde catabolic process"/>
    <property type="evidence" value="ECO:0007669"/>
    <property type="project" value="TreeGrafter"/>
</dbReference>
<evidence type="ECO:0000259" key="7">
    <source>
        <dbReference type="Pfam" id="PF08240"/>
    </source>
</evidence>
<evidence type="ECO:0000313" key="8">
    <source>
        <dbReference type="EMBL" id="KHN00048.1"/>
    </source>
</evidence>
<reference evidence="8" key="1">
    <citation type="submission" date="2014-07" db="EMBL/GenBank/DDBJ databases">
        <title>Identification of a novel salt tolerance gene in wild soybean by whole-genome sequencing.</title>
        <authorList>
            <person name="Lam H.-M."/>
            <person name="Qi X."/>
            <person name="Li M.-W."/>
            <person name="Liu X."/>
            <person name="Xie M."/>
            <person name="Ni M."/>
            <person name="Xu X."/>
        </authorList>
    </citation>
    <scope>NUCLEOTIDE SEQUENCE [LARGE SCALE GENOMIC DNA]</scope>
    <source>
        <tissue evidence="8">Root</tissue>
    </source>
</reference>
<dbReference type="FunFam" id="3.90.180.10:FF:000067">
    <property type="entry name" value="alcohol dehydrogenase 1-like isoform X1"/>
    <property type="match status" value="1"/>
</dbReference>
<dbReference type="GO" id="GO:0051903">
    <property type="term" value="F:S-(hydroxymethyl)glutathione dehydrogenase [NAD(P)+] activity"/>
    <property type="evidence" value="ECO:0007669"/>
    <property type="project" value="TreeGrafter"/>
</dbReference>
<dbReference type="EMBL" id="KN671247">
    <property type="protein sequence ID" value="KHN00048.1"/>
    <property type="molecule type" value="Genomic_DNA"/>
</dbReference>
<name>A0A0B2NXT0_GLYSO</name>
<dbReference type="PANTHER" id="PTHR43880:SF5">
    <property type="entry name" value="ALCOHOL DEHYDROGENASE-LIKE 6"/>
    <property type="match status" value="1"/>
</dbReference>
<sequence>MQGAFLQAIFPRIFGHEASGIVESVGQGVTEFKEEDHVLIVFIGECMSCRQCTSGKSNTCEILGLERRGLIHSDQKTRFSLKGKLVYNYCAVSSFSEYTVVHSGCVVKVSPLAPLEKICLLSCGVVAAIILVLELGPYIKELSKAGGAIQEFVNPK</sequence>
<evidence type="ECO:0000256" key="2">
    <source>
        <dbReference type="ARBA" id="ARBA00011738"/>
    </source>
</evidence>
<evidence type="ECO:0000256" key="3">
    <source>
        <dbReference type="ARBA" id="ARBA00022723"/>
    </source>
</evidence>
<evidence type="ECO:0000256" key="4">
    <source>
        <dbReference type="ARBA" id="ARBA00022833"/>
    </source>
</evidence>
<keyword evidence="5 8" id="KW-0560">Oxidoreductase</keyword>
<evidence type="ECO:0000256" key="5">
    <source>
        <dbReference type="ARBA" id="ARBA00023002"/>
    </source>
</evidence>
<dbReference type="InterPro" id="IPR013154">
    <property type="entry name" value="ADH-like_N"/>
</dbReference>
<dbReference type="Pfam" id="PF08240">
    <property type="entry name" value="ADH_N"/>
    <property type="match status" value="1"/>
</dbReference>
<dbReference type="InterPro" id="IPR011032">
    <property type="entry name" value="GroES-like_sf"/>
</dbReference>
<dbReference type="GO" id="GO:0008270">
    <property type="term" value="F:zinc ion binding"/>
    <property type="evidence" value="ECO:0007669"/>
    <property type="project" value="InterPro"/>
</dbReference>
<feature type="domain" description="Alcohol dehydrogenase-like N-terminal" evidence="7">
    <location>
        <begin position="7"/>
        <end position="109"/>
    </location>
</feature>
<keyword evidence="4" id="KW-0862">Zinc</keyword>
<proteinExistence type="predicted"/>
<dbReference type="EC" id="1.1.1.1" evidence="8"/>
<comment type="subunit">
    <text evidence="2">Homodimer.</text>
</comment>
<dbReference type="AlphaFoldDB" id="A0A0B2NXT0"/>
<dbReference type="InterPro" id="IPR002328">
    <property type="entry name" value="ADH_Zn_CS"/>
</dbReference>
<dbReference type="SUPFAM" id="SSF50129">
    <property type="entry name" value="GroES-like"/>
    <property type="match status" value="1"/>
</dbReference>
<keyword evidence="3" id="KW-0479">Metal-binding</keyword>
<protein>
    <submittedName>
        <fullName evidence="8">Alcohol dehydrogenase-like 6</fullName>
        <ecNumber evidence="8">1.1.1.1</ecNumber>
    </submittedName>
</protein>
<evidence type="ECO:0000256" key="1">
    <source>
        <dbReference type="ARBA" id="ARBA00001947"/>
    </source>
</evidence>
<dbReference type="PANTHER" id="PTHR43880">
    <property type="entry name" value="ALCOHOL DEHYDROGENASE"/>
    <property type="match status" value="1"/>
</dbReference>
<dbReference type="Proteomes" id="UP000053555">
    <property type="component" value="Unassembled WGS sequence"/>
</dbReference>
<keyword evidence="6" id="KW-0520">NAD</keyword>
<dbReference type="GO" id="GO:0004022">
    <property type="term" value="F:alcohol dehydrogenase (NAD+) activity"/>
    <property type="evidence" value="ECO:0007669"/>
    <property type="project" value="UniProtKB-EC"/>
</dbReference>
<gene>
    <name evidence="8" type="ORF">glysoja_035610</name>
</gene>
<dbReference type="Gene3D" id="3.90.180.10">
    <property type="entry name" value="Medium-chain alcohol dehydrogenases, catalytic domain"/>
    <property type="match status" value="1"/>
</dbReference>
<evidence type="ECO:0000256" key="6">
    <source>
        <dbReference type="ARBA" id="ARBA00023027"/>
    </source>
</evidence>
<comment type="cofactor">
    <cofactor evidence="1">
        <name>Zn(2+)</name>
        <dbReference type="ChEBI" id="CHEBI:29105"/>
    </cofactor>
</comment>
<accession>A0A0B2NXT0</accession>
<dbReference type="PROSITE" id="PS00059">
    <property type="entry name" value="ADH_ZINC"/>
    <property type="match status" value="1"/>
</dbReference>
<organism evidence="8">
    <name type="scientific">Glycine soja</name>
    <name type="common">Wild soybean</name>
    <dbReference type="NCBI Taxonomy" id="3848"/>
    <lineage>
        <taxon>Eukaryota</taxon>
        <taxon>Viridiplantae</taxon>
        <taxon>Streptophyta</taxon>
        <taxon>Embryophyta</taxon>
        <taxon>Tracheophyta</taxon>
        <taxon>Spermatophyta</taxon>
        <taxon>Magnoliopsida</taxon>
        <taxon>eudicotyledons</taxon>
        <taxon>Gunneridae</taxon>
        <taxon>Pentapetalae</taxon>
        <taxon>rosids</taxon>
        <taxon>fabids</taxon>
        <taxon>Fabales</taxon>
        <taxon>Fabaceae</taxon>
        <taxon>Papilionoideae</taxon>
        <taxon>50 kb inversion clade</taxon>
        <taxon>NPAAA clade</taxon>
        <taxon>indigoferoid/millettioid clade</taxon>
        <taxon>Phaseoleae</taxon>
        <taxon>Glycine</taxon>
        <taxon>Glycine subgen. Soja</taxon>
    </lineage>
</organism>
<dbReference type="GO" id="GO:0005829">
    <property type="term" value="C:cytosol"/>
    <property type="evidence" value="ECO:0007669"/>
    <property type="project" value="TreeGrafter"/>
</dbReference>